<dbReference type="Proteomes" id="UP001362999">
    <property type="component" value="Unassembled WGS sequence"/>
</dbReference>
<feature type="region of interest" description="Disordered" evidence="1">
    <location>
        <begin position="106"/>
        <end position="127"/>
    </location>
</feature>
<organism evidence="2 3">
    <name type="scientific">Favolaschia claudopus</name>
    <dbReference type="NCBI Taxonomy" id="2862362"/>
    <lineage>
        <taxon>Eukaryota</taxon>
        <taxon>Fungi</taxon>
        <taxon>Dikarya</taxon>
        <taxon>Basidiomycota</taxon>
        <taxon>Agaricomycotina</taxon>
        <taxon>Agaricomycetes</taxon>
        <taxon>Agaricomycetidae</taxon>
        <taxon>Agaricales</taxon>
        <taxon>Marasmiineae</taxon>
        <taxon>Mycenaceae</taxon>
        <taxon>Favolaschia</taxon>
    </lineage>
</organism>
<name>A0AAW0B3Y6_9AGAR</name>
<evidence type="ECO:0000313" key="3">
    <source>
        <dbReference type="Proteomes" id="UP001362999"/>
    </source>
</evidence>
<dbReference type="AlphaFoldDB" id="A0AAW0B3Y6"/>
<keyword evidence="3" id="KW-1185">Reference proteome</keyword>
<protein>
    <submittedName>
        <fullName evidence="2">Uncharacterized protein</fullName>
    </submittedName>
</protein>
<evidence type="ECO:0000313" key="2">
    <source>
        <dbReference type="EMBL" id="KAK7020787.1"/>
    </source>
</evidence>
<evidence type="ECO:0000256" key="1">
    <source>
        <dbReference type="SAM" id="MobiDB-lite"/>
    </source>
</evidence>
<comment type="caution">
    <text evidence="2">The sequence shown here is derived from an EMBL/GenBank/DDBJ whole genome shotgun (WGS) entry which is preliminary data.</text>
</comment>
<accession>A0AAW0B3Y6</accession>
<reference evidence="2 3" key="1">
    <citation type="journal article" date="2024" name="J Genomics">
        <title>Draft genome sequencing and assembly of Favolaschia claudopus CIRM-BRFM 2984 isolated from oak limbs.</title>
        <authorList>
            <person name="Navarro D."/>
            <person name="Drula E."/>
            <person name="Chaduli D."/>
            <person name="Cazenave R."/>
            <person name="Ahrendt S."/>
            <person name="Wang J."/>
            <person name="Lipzen A."/>
            <person name="Daum C."/>
            <person name="Barry K."/>
            <person name="Grigoriev I.V."/>
            <person name="Favel A."/>
            <person name="Rosso M.N."/>
            <person name="Martin F."/>
        </authorList>
    </citation>
    <scope>NUCLEOTIDE SEQUENCE [LARGE SCALE GENOMIC DNA]</scope>
    <source>
        <strain evidence="2 3">CIRM-BRFM 2984</strain>
    </source>
</reference>
<proteinExistence type="predicted"/>
<dbReference type="EMBL" id="JAWWNJ010000040">
    <property type="protein sequence ID" value="KAK7020787.1"/>
    <property type="molecule type" value="Genomic_DNA"/>
</dbReference>
<gene>
    <name evidence="2" type="ORF">R3P38DRAFT_2781424</name>
</gene>
<sequence>MWRSADCGALAVNFSPLVALAAVFPALITTSTLSEGVPTTLSVKAVDITDVYLAPSKLSRTSTKFVYRASLKPGSTWYRYSWPLVSIERFTAVAGNDNDNTIGVGKGAGSRDEFHGGGAGRRQWGSSGGRASVVKIAFRHSSICNAKILEPDRALRQISNWENSKSEIMRRKEGRKYTWHVTWDILGIFGESQPWGCWFKIEVEWSLCLHFRLG</sequence>